<dbReference type="Proteomes" id="UP000241426">
    <property type="component" value="Unassembled WGS sequence"/>
</dbReference>
<accession>A0A2T3KMT0</accession>
<gene>
    <name evidence="1" type="ORF">C9J27_03545</name>
</gene>
<organism evidence="1 2">
    <name type="scientific">Photobacterium kishitanii</name>
    <dbReference type="NCBI Taxonomy" id="318456"/>
    <lineage>
        <taxon>Bacteria</taxon>
        <taxon>Pseudomonadati</taxon>
        <taxon>Pseudomonadota</taxon>
        <taxon>Gammaproteobacteria</taxon>
        <taxon>Vibrionales</taxon>
        <taxon>Vibrionaceae</taxon>
        <taxon>Photobacterium</taxon>
    </lineage>
</organism>
<dbReference type="EMBL" id="PYNF01000002">
    <property type="protein sequence ID" value="PSV01106.1"/>
    <property type="molecule type" value="Genomic_DNA"/>
</dbReference>
<protein>
    <recommendedName>
        <fullName evidence="3">Flagellar motor switch protein FliN-like C-terminal domain-containing protein</fullName>
    </recommendedName>
</protein>
<dbReference type="AlphaFoldDB" id="A0A2T3KMT0"/>
<proteinExistence type="predicted"/>
<name>A0A2T3KMT0_9GAMM</name>
<sequence length="283" mass="31565">MFIDKKSKSELELLQAESLARHLKSDLANTISQVLRKVLGKPFTRTVPDVVTIKKITNSEYIKTAEPKLSYKLGYVFNKTDFSFVGFPRKFISQCAYFYAGGKNEFIYDSSLDATKLNLTEESFFSDFTKILSKEIERIFLSGDQFEDLELVDFIGADMQLSSSCGIFEDELLFECDGATLHVPLFATKDILKKINSASMSDESNVTLASIAKNKAMVSLISSFKVDGLDVLDIMKLKIGDTFPVRLLDDGSPETYLHTVDNAIQVSGTVGCGSMNQYVFKCN</sequence>
<dbReference type="RefSeq" id="WP_107288833.1">
    <property type="nucleotide sequence ID" value="NZ_PYNF01000002.1"/>
</dbReference>
<reference evidence="1 2" key="1">
    <citation type="submission" date="2018-01" db="EMBL/GenBank/DDBJ databases">
        <title>Whole genome sequencing of Histamine producing bacteria.</title>
        <authorList>
            <person name="Butler K."/>
        </authorList>
    </citation>
    <scope>NUCLEOTIDE SEQUENCE [LARGE SCALE GENOMIC DNA]</scope>
    <source>
        <strain evidence="1 2">FS-7.2</strain>
    </source>
</reference>
<comment type="caution">
    <text evidence="1">The sequence shown here is derived from an EMBL/GenBank/DDBJ whole genome shotgun (WGS) entry which is preliminary data.</text>
</comment>
<evidence type="ECO:0000313" key="2">
    <source>
        <dbReference type="Proteomes" id="UP000241426"/>
    </source>
</evidence>
<evidence type="ECO:0000313" key="1">
    <source>
        <dbReference type="EMBL" id="PSV01106.1"/>
    </source>
</evidence>
<evidence type="ECO:0008006" key="3">
    <source>
        <dbReference type="Google" id="ProtNLM"/>
    </source>
</evidence>